<name>A0ABP9HXW6_9ACTN</name>
<keyword evidence="6 9" id="KW-0472">Membrane</keyword>
<evidence type="ECO:0000313" key="11">
    <source>
        <dbReference type="Proteomes" id="UP001500466"/>
    </source>
</evidence>
<accession>A0ABP9HXW6</accession>
<dbReference type="RefSeq" id="WP_345678659.1">
    <property type="nucleotide sequence ID" value="NZ_BAABHS010000023.1"/>
</dbReference>
<sequence length="472" mass="52528">MSFPRVLVTSCRELCTRAPRTPYGTHRDKTFGNQQRLLRIGIAAAVLALAVWGIWAYLQRTVMWNMLDLSVYYNAVDSLKDNQDALYTSNFGTWKLPFIYPPFSALTFFGLVPMGFAGLKWFMTVTSLLALAAVVWTSWGMLGYRRSAGRAGATLATFAVVLWFEPVVWTLEWGQVNLALLAVLMFDLGQPDTRRWKGVGVGLAAGFKLTPLIFIVYLAMTRRFRAAGVALGTFLGTIGLGFVLLPSASAKYWSDIAEINNRVSEQLPVGTLNNQSVQGMFRRMLDSESLSSMLWLLCCAALAILVMVAAAKASLAGQELLGVVLVGVLSLLVSPISWSHHWVWVVPAFVLLLHHALRLRRRMWWYATAAFLAFYGTWPLSLDVDGHWDGGQKLQPWGLIWLAPRDGKRENRWNVWQYFVGNSYLFVGIALTVLVAWWVLRTTAAAETGAETEAEPADVAPRPRAEKVAAES</sequence>
<feature type="region of interest" description="Disordered" evidence="8">
    <location>
        <begin position="450"/>
        <end position="472"/>
    </location>
</feature>
<comment type="subcellular location">
    <subcellularLocation>
        <location evidence="1">Cell membrane</location>
        <topology evidence="1">Multi-pass membrane protein</topology>
    </subcellularLocation>
</comment>
<feature type="transmembrane region" description="Helical" evidence="9">
    <location>
        <begin position="121"/>
        <end position="139"/>
    </location>
</feature>
<comment type="caution">
    <text evidence="10">The sequence shown here is derived from an EMBL/GenBank/DDBJ whole genome shotgun (WGS) entry which is preliminary data.</text>
</comment>
<feature type="transmembrane region" description="Helical" evidence="9">
    <location>
        <begin position="415"/>
        <end position="440"/>
    </location>
</feature>
<feature type="transmembrane region" description="Helical" evidence="9">
    <location>
        <begin position="320"/>
        <end position="336"/>
    </location>
</feature>
<feature type="transmembrane region" description="Helical" evidence="9">
    <location>
        <begin position="364"/>
        <end position="381"/>
    </location>
</feature>
<evidence type="ECO:0000256" key="6">
    <source>
        <dbReference type="ARBA" id="ARBA00023136"/>
    </source>
</evidence>
<dbReference type="InterPro" id="IPR018584">
    <property type="entry name" value="GT87"/>
</dbReference>
<dbReference type="Proteomes" id="UP001500466">
    <property type="component" value="Unassembled WGS sequence"/>
</dbReference>
<evidence type="ECO:0000256" key="9">
    <source>
        <dbReference type="SAM" id="Phobius"/>
    </source>
</evidence>
<feature type="transmembrane region" description="Helical" evidence="9">
    <location>
        <begin position="37"/>
        <end position="58"/>
    </location>
</feature>
<dbReference type="Pfam" id="PF09594">
    <property type="entry name" value="GT87"/>
    <property type="match status" value="1"/>
</dbReference>
<evidence type="ECO:0000313" key="10">
    <source>
        <dbReference type="EMBL" id="GAA4981127.1"/>
    </source>
</evidence>
<keyword evidence="3" id="KW-0808">Transferase</keyword>
<feature type="compositionally biased region" description="Basic and acidic residues" evidence="8">
    <location>
        <begin position="461"/>
        <end position="472"/>
    </location>
</feature>
<keyword evidence="4 9" id="KW-0812">Transmembrane</keyword>
<keyword evidence="11" id="KW-1185">Reference proteome</keyword>
<keyword evidence="2" id="KW-1003">Cell membrane</keyword>
<gene>
    <name evidence="10" type="ORF">GCM10023205_57880</name>
</gene>
<proteinExistence type="inferred from homology"/>
<evidence type="ECO:0000256" key="3">
    <source>
        <dbReference type="ARBA" id="ARBA00022679"/>
    </source>
</evidence>
<evidence type="ECO:0000256" key="8">
    <source>
        <dbReference type="SAM" id="MobiDB-lite"/>
    </source>
</evidence>
<evidence type="ECO:0000256" key="1">
    <source>
        <dbReference type="ARBA" id="ARBA00004651"/>
    </source>
</evidence>
<comment type="similarity">
    <text evidence="7">Belongs to the glycosyltransferase 87 family.</text>
</comment>
<reference evidence="11" key="1">
    <citation type="journal article" date="2019" name="Int. J. Syst. Evol. Microbiol.">
        <title>The Global Catalogue of Microorganisms (GCM) 10K type strain sequencing project: providing services to taxonomists for standard genome sequencing and annotation.</title>
        <authorList>
            <consortium name="The Broad Institute Genomics Platform"/>
            <consortium name="The Broad Institute Genome Sequencing Center for Infectious Disease"/>
            <person name="Wu L."/>
            <person name="Ma J."/>
        </authorList>
    </citation>
    <scope>NUCLEOTIDE SEQUENCE [LARGE SCALE GENOMIC DNA]</scope>
    <source>
        <strain evidence="11">JCM 17986</strain>
    </source>
</reference>
<dbReference type="EMBL" id="BAABHS010000023">
    <property type="protein sequence ID" value="GAA4981127.1"/>
    <property type="molecule type" value="Genomic_DNA"/>
</dbReference>
<feature type="transmembrane region" description="Helical" evidence="9">
    <location>
        <begin position="293"/>
        <end position="313"/>
    </location>
</feature>
<evidence type="ECO:0000256" key="4">
    <source>
        <dbReference type="ARBA" id="ARBA00022692"/>
    </source>
</evidence>
<evidence type="ECO:0000256" key="5">
    <source>
        <dbReference type="ARBA" id="ARBA00022989"/>
    </source>
</evidence>
<keyword evidence="5 9" id="KW-1133">Transmembrane helix</keyword>
<evidence type="ECO:0000256" key="7">
    <source>
        <dbReference type="ARBA" id="ARBA00024033"/>
    </source>
</evidence>
<protein>
    <submittedName>
        <fullName evidence="10">Glycosyltransferase 87 family protein</fullName>
    </submittedName>
</protein>
<feature type="transmembrane region" description="Helical" evidence="9">
    <location>
        <begin position="226"/>
        <end position="245"/>
    </location>
</feature>
<feature type="transmembrane region" description="Helical" evidence="9">
    <location>
        <begin position="198"/>
        <end position="219"/>
    </location>
</feature>
<organism evidence="10 11">
    <name type="scientific">Yinghuangia aomiensis</name>
    <dbReference type="NCBI Taxonomy" id="676205"/>
    <lineage>
        <taxon>Bacteria</taxon>
        <taxon>Bacillati</taxon>
        <taxon>Actinomycetota</taxon>
        <taxon>Actinomycetes</taxon>
        <taxon>Kitasatosporales</taxon>
        <taxon>Streptomycetaceae</taxon>
        <taxon>Yinghuangia</taxon>
    </lineage>
</organism>
<evidence type="ECO:0000256" key="2">
    <source>
        <dbReference type="ARBA" id="ARBA00022475"/>
    </source>
</evidence>